<proteinExistence type="predicted"/>
<reference evidence="2 3" key="1">
    <citation type="journal article" date="2011" name="PLoS Pathog.">
        <title>Endophytic Life Strategies Decoded by Genome and Transcriptome Analyses of the Mutualistic Root Symbiont Piriformospora indica.</title>
        <authorList>
            <person name="Zuccaro A."/>
            <person name="Lahrmann U."/>
            <person name="Guldener U."/>
            <person name="Langen G."/>
            <person name="Pfiffi S."/>
            <person name="Biedenkopf D."/>
            <person name="Wong P."/>
            <person name="Samans B."/>
            <person name="Grimm C."/>
            <person name="Basiewicz M."/>
            <person name="Murat C."/>
            <person name="Martin F."/>
            <person name="Kogel K.H."/>
        </authorList>
    </citation>
    <scope>NUCLEOTIDE SEQUENCE [LARGE SCALE GENOMIC DNA]</scope>
    <source>
        <strain evidence="2 3">DSM 11827</strain>
    </source>
</reference>
<evidence type="ECO:0000256" key="1">
    <source>
        <dbReference type="SAM" id="MobiDB-lite"/>
    </source>
</evidence>
<dbReference type="Proteomes" id="UP000007148">
    <property type="component" value="Unassembled WGS sequence"/>
</dbReference>
<feature type="region of interest" description="Disordered" evidence="1">
    <location>
        <begin position="60"/>
        <end position="116"/>
    </location>
</feature>
<feature type="compositionally biased region" description="Basic residues" evidence="1">
    <location>
        <begin position="1"/>
        <end position="24"/>
    </location>
</feature>
<gene>
    <name evidence="2" type="ORF">PIIN_03734</name>
</gene>
<accession>G4TEQ0</accession>
<feature type="compositionally biased region" description="Polar residues" evidence="1">
    <location>
        <begin position="74"/>
        <end position="93"/>
    </location>
</feature>
<dbReference type="AlphaFoldDB" id="G4TEQ0"/>
<keyword evidence="3" id="KW-1185">Reference proteome</keyword>
<protein>
    <submittedName>
        <fullName evidence="2">Uncharacterized protein</fullName>
    </submittedName>
</protein>
<organism evidence="2 3">
    <name type="scientific">Serendipita indica (strain DSM 11827)</name>
    <name type="common">Root endophyte fungus</name>
    <name type="synonym">Piriformospora indica</name>
    <dbReference type="NCBI Taxonomy" id="1109443"/>
    <lineage>
        <taxon>Eukaryota</taxon>
        <taxon>Fungi</taxon>
        <taxon>Dikarya</taxon>
        <taxon>Basidiomycota</taxon>
        <taxon>Agaricomycotina</taxon>
        <taxon>Agaricomycetes</taxon>
        <taxon>Sebacinales</taxon>
        <taxon>Serendipitaceae</taxon>
        <taxon>Serendipita</taxon>
    </lineage>
</organism>
<comment type="caution">
    <text evidence="2">The sequence shown here is derived from an EMBL/GenBank/DDBJ whole genome shotgun (WGS) entry which is preliminary data.</text>
</comment>
<feature type="region of interest" description="Disordered" evidence="1">
    <location>
        <begin position="1"/>
        <end position="34"/>
    </location>
</feature>
<dbReference type="EMBL" id="CAFZ01000064">
    <property type="protein sequence ID" value="CCA69793.1"/>
    <property type="molecule type" value="Genomic_DNA"/>
</dbReference>
<sequence length="116" mass="12977">MNEERRRKRRTGGKSKSTLVHHPRLMSITKDKNRRPRMPILLEIVSRSICTTYSRSSRCLRKTSDVGKGPPSVMTKSQCAQGSSRQRTSSANKRTTRARAQPMATPSPTCAAAEFS</sequence>
<dbReference type="HOGENOM" id="CLU_2097746_0_0_1"/>
<evidence type="ECO:0000313" key="3">
    <source>
        <dbReference type="Proteomes" id="UP000007148"/>
    </source>
</evidence>
<dbReference type="InParanoid" id="G4TEQ0"/>
<evidence type="ECO:0000313" key="2">
    <source>
        <dbReference type="EMBL" id="CCA69793.1"/>
    </source>
</evidence>
<name>G4TEQ0_SERID</name>